<gene>
    <name evidence="1" type="ORF">DL347_31860</name>
</gene>
<evidence type="ECO:0000313" key="1">
    <source>
        <dbReference type="EMBL" id="RDS87075.1"/>
    </source>
</evidence>
<dbReference type="EMBL" id="QRBA01000031">
    <property type="protein sequence ID" value="RDS87075.1"/>
    <property type="molecule type" value="Genomic_DNA"/>
</dbReference>
<sequence>MKDNFRQYTAGANDGYVNVNELKEAAGVIPSDRTFNPDAREAAAEMLLRPGLLRELDIGISDSGRGVEDGRFDIHNLDYMLRNTK</sequence>
<comment type="caution">
    <text evidence="1">The sequence shown here is derived from an EMBL/GenBank/DDBJ whole genome shotgun (WGS) entry which is preliminary data.</text>
</comment>
<dbReference type="Proteomes" id="UP000255541">
    <property type="component" value="Unassembled WGS sequence"/>
</dbReference>
<organism evidence="1 2">
    <name type="scientific">Pseudomonas fluorescens</name>
    <dbReference type="NCBI Taxonomy" id="294"/>
    <lineage>
        <taxon>Bacteria</taxon>
        <taxon>Pseudomonadati</taxon>
        <taxon>Pseudomonadota</taxon>
        <taxon>Gammaproteobacteria</taxon>
        <taxon>Pseudomonadales</taxon>
        <taxon>Pseudomonadaceae</taxon>
        <taxon>Pseudomonas</taxon>
    </lineage>
</organism>
<proteinExistence type="predicted"/>
<name>A0A7Z6MRQ7_PSEFL</name>
<accession>A0A7Z6MRQ7</accession>
<protein>
    <submittedName>
        <fullName evidence="1">Uncharacterized protein</fullName>
    </submittedName>
</protein>
<evidence type="ECO:0000313" key="2">
    <source>
        <dbReference type="Proteomes" id="UP000255541"/>
    </source>
</evidence>
<dbReference type="AlphaFoldDB" id="A0A7Z6MRQ7"/>
<reference evidence="1 2" key="1">
    <citation type="submission" date="2018-07" db="EMBL/GenBank/DDBJ databases">
        <title>Draft Genome Sequence of Pseudomonas fluorescens AHK-1 associated with canker disease of kiwifruit.</title>
        <authorList>
            <person name="Wu Z."/>
        </authorList>
    </citation>
    <scope>NUCLEOTIDE SEQUENCE [LARGE SCALE GENOMIC DNA]</scope>
    <source>
        <strain evidence="1 2">AHK-1</strain>
    </source>
</reference>